<dbReference type="SUPFAM" id="SSF50475">
    <property type="entry name" value="FMN-binding split barrel"/>
    <property type="match status" value="1"/>
</dbReference>
<dbReference type="PANTHER" id="PTHR10851">
    <property type="entry name" value="PYRIDOXINE-5-PHOSPHATE OXIDASE"/>
    <property type="match status" value="1"/>
</dbReference>
<feature type="binding site" evidence="4">
    <location>
        <position position="88"/>
    </location>
    <ligand>
        <name>FMN</name>
        <dbReference type="ChEBI" id="CHEBI:58210"/>
    </ligand>
</feature>
<evidence type="ECO:0000313" key="7">
    <source>
        <dbReference type="Proteomes" id="UP000007962"/>
    </source>
</evidence>
<dbReference type="PANTHER" id="PTHR10851:SF0">
    <property type="entry name" value="PYRIDOXINE-5'-PHOSPHATE OXIDASE"/>
    <property type="match status" value="1"/>
</dbReference>
<keyword evidence="2 4" id="KW-0288">FMN</keyword>
<dbReference type="GO" id="GO:0008615">
    <property type="term" value="P:pyridoxine biosynthetic process"/>
    <property type="evidence" value="ECO:0007669"/>
    <property type="project" value="InterPro"/>
</dbReference>
<dbReference type="GO" id="GO:0010181">
    <property type="term" value="F:FMN binding"/>
    <property type="evidence" value="ECO:0007669"/>
    <property type="project" value="InterPro"/>
</dbReference>
<evidence type="ECO:0000256" key="4">
    <source>
        <dbReference type="PIRSR" id="PIRSR000190-2"/>
    </source>
</evidence>
<feature type="domain" description="Pyridoxamine 5'-phosphate oxidase N-terminal" evidence="5">
    <location>
        <begin position="38"/>
        <end position="153"/>
    </location>
</feature>
<name>C5BX85_BEUC1</name>
<dbReference type="HOGENOM" id="CLU_032263_2_3_11"/>
<sequence length="223" mass="24039">MTSWRERLRALPTIPAEVEDLDVATLPGDPVDLFTAWLTEAIDAGVPAPHAMTIATSGLHGEVSARALILKDVGPHGWAFATRRDSLKGAQIADNPRAALVFLWPALGHQVRVVGPVRDLGDDAAAADFAARSPYSRASALAGHQGDELADVATHRRAYADALARAQADPDLTLAAWRVYAVVPREVEFWHSSAAGQVRVVYSRPVDDDAAPGGAWRRTFRWP</sequence>
<dbReference type="KEGG" id="bcv:Bcav_0497"/>
<feature type="binding site" evidence="4">
    <location>
        <position position="199"/>
    </location>
    <ligand>
        <name>FMN</name>
        <dbReference type="ChEBI" id="CHEBI:58210"/>
    </ligand>
</feature>
<dbReference type="PIRSF" id="PIRSF000190">
    <property type="entry name" value="Pyd_amn-ph_oxd"/>
    <property type="match status" value="1"/>
</dbReference>
<dbReference type="eggNOG" id="COG0259">
    <property type="taxonomic scope" value="Bacteria"/>
</dbReference>
<keyword evidence="7" id="KW-1185">Reference proteome</keyword>
<dbReference type="AlphaFoldDB" id="C5BX85"/>
<accession>C5BX85</accession>
<organism evidence="6 7">
    <name type="scientific">Beutenbergia cavernae (strain ATCC BAA-8 / DSM 12333 / CCUG 43141 / JCM 11478 / NBRC 16432 / NCIMB 13614 / HKI 0122)</name>
    <dbReference type="NCBI Taxonomy" id="471853"/>
    <lineage>
        <taxon>Bacteria</taxon>
        <taxon>Bacillati</taxon>
        <taxon>Actinomycetota</taxon>
        <taxon>Actinomycetes</taxon>
        <taxon>Micrococcales</taxon>
        <taxon>Beutenbergiaceae</taxon>
        <taxon>Beutenbergia</taxon>
    </lineage>
</organism>
<gene>
    <name evidence="6" type="ordered locus">Bcav_0497</name>
</gene>
<protein>
    <submittedName>
        <fullName evidence="6">Pyridoxal 5'-phosphate synthase</fullName>
        <ecNumber evidence="6">1.4.3.5</ecNumber>
    </submittedName>
</protein>
<evidence type="ECO:0000256" key="1">
    <source>
        <dbReference type="ARBA" id="ARBA00022630"/>
    </source>
</evidence>
<feature type="binding site" evidence="4">
    <location>
        <begin position="66"/>
        <end position="71"/>
    </location>
    <ligand>
        <name>FMN</name>
        <dbReference type="ChEBI" id="CHEBI:58210"/>
    </ligand>
</feature>
<dbReference type="Gene3D" id="2.30.110.10">
    <property type="entry name" value="Electron Transport, Fmn-binding Protein, Chain A"/>
    <property type="match status" value="1"/>
</dbReference>
<keyword evidence="1" id="KW-0285">Flavoprotein</keyword>
<dbReference type="Pfam" id="PF01243">
    <property type="entry name" value="PNPOx_N"/>
    <property type="match status" value="1"/>
</dbReference>
<evidence type="ECO:0000313" key="6">
    <source>
        <dbReference type="EMBL" id="ACQ78760.1"/>
    </source>
</evidence>
<dbReference type="InterPro" id="IPR000659">
    <property type="entry name" value="Pyridox_Oxase"/>
</dbReference>
<evidence type="ECO:0000256" key="2">
    <source>
        <dbReference type="ARBA" id="ARBA00022643"/>
    </source>
</evidence>
<dbReference type="EC" id="1.4.3.5" evidence="6"/>
<dbReference type="RefSeq" id="WP_012725540.1">
    <property type="nucleotide sequence ID" value="NC_012669.1"/>
</dbReference>
<proteinExistence type="predicted"/>
<dbReference type="InterPro" id="IPR012349">
    <property type="entry name" value="Split_barrel_FMN-bd"/>
</dbReference>
<dbReference type="GO" id="GO:0004733">
    <property type="term" value="F:pyridoxamine phosphate oxidase activity"/>
    <property type="evidence" value="ECO:0007669"/>
    <property type="project" value="UniProtKB-EC"/>
</dbReference>
<dbReference type="OrthoDB" id="9780392at2"/>
<comment type="cofactor">
    <cofactor evidence="4">
        <name>FMN</name>
        <dbReference type="ChEBI" id="CHEBI:58210"/>
    </cofactor>
    <text evidence="4">Binds 1 FMN per subunit.</text>
</comment>
<evidence type="ECO:0000259" key="5">
    <source>
        <dbReference type="Pfam" id="PF01243"/>
    </source>
</evidence>
<dbReference type="EMBL" id="CP001618">
    <property type="protein sequence ID" value="ACQ78760.1"/>
    <property type="molecule type" value="Genomic_DNA"/>
</dbReference>
<dbReference type="Proteomes" id="UP000007962">
    <property type="component" value="Chromosome"/>
</dbReference>
<keyword evidence="3 6" id="KW-0560">Oxidoreductase</keyword>
<reference evidence="6 7" key="1">
    <citation type="journal article" date="2009" name="Stand. Genomic Sci.">
        <title>Complete genome sequence of Beutenbergia cavernae type strain (HKI 0122).</title>
        <authorList>
            <person name="Land M."/>
            <person name="Pukall R."/>
            <person name="Abt B."/>
            <person name="Goker M."/>
            <person name="Rohde M."/>
            <person name="Glavina Del Rio T."/>
            <person name="Tice H."/>
            <person name="Copeland A."/>
            <person name="Cheng J.F."/>
            <person name="Lucas S."/>
            <person name="Chen F."/>
            <person name="Nolan M."/>
            <person name="Bruce D."/>
            <person name="Goodwin L."/>
            <person name="Pitluck S."/>
            <person name="Ivanova N."/>
            <person name="Mavromatis K."/>
            <person name="Ovchinnikova G."/>
            <person name="Pati A."/>
            <person name="Chen A."/>
            <person name="Palaniappan K."/>
            <person name="Hauser L."/>
            <person name="Chang Y.J."/>
            <person name="Jefferies C.C."/>
            <person name="Saunders E."/>
            <person name="Brettin T."/>
            <person name="Detter J.C."/>
            <person name="Han C."/>
            <person name="Chain P."/>
            <person name="Bristow J."/>
            <person name="Eisen J.A."/>
            <person name="Markowitz V."/>
            <person name="Hugenholtz P."/>
            <person name="Kyrpides N.C."/>
            <person name="Klenk H.P."/>
            <person name="Lapidus A."/>
        </authorList>
    </citation>
    <scope>NUCLEOTIDE SEQUENCE [LARGE SCALE GENOMIC DNA]</scope>
    <source>
        <strain evidence="7">ATCC BAA-8 / DSM 12333 / NBRC 16432</strain>
    </source>
</reference>
<feature type="binding site" evidence="4">
    <location>
        <position position="190"/>
    </location>
    <ligand>
        <name>FMN</name>
        <dbReference type="ChEBI" id="CHEBI:58210"/>
    </ligand>
</feature>
<evidence type="ECO:0000256" key="3">
    <source>
        <dbReference type="ARBA" id="ARBA00023002"/>
    </source>
</evidence>
<feature type="binding site" evidence="4">
    <location>
        <position position="110"/>
    </location>
    <ligand>
        <name>FMN</name>
        <dbReference type="ChEBI" id="CHEBI:58210"/>
    </ligand>
</feature>
<dbReference type="InterPro" id="IPR011576">
    <property type="entry name" value="Pyridox_Oxase_N"/>
</dbReference>
<dbReference type="STRING" id="471853.Bcav_0497"/>